<reference evidence="9" key="1">
    <citation type="submission" date="2017-04" db="EMBL/GenBank/DDBJ databases">
        <title>Population genomics of picophytoplankton unveils novel chromosome hypervariability.</title>
        <authorList>
            <consortium name="DOE Joint Genome Institute"/>
            <person name="Blanc-Mathieu R."/>
            <person name="Krasovec M."/>
            <person name="Hebrard M."/>
            <person name="Yau S."/>
            <person name="Desgranges E."/>
            <person name="Martin J."/>
            <person name="Schackwitz W."/>
            <person name="Kuo A."/>
            <person name="Salin G."/>
            <person name="Donnadieu C."/>
            <person name="Desdevises Y."/>
            <person name="Sanchez-Ferandin S."/>
            <person name="Moreau H."/>
            <person name="Rivals E."/>
            <person name="Grigoriev I.V."/>
            <person name="Grimsley N."/>
            <person name="Eyre-Walker A."/>
            <person name="Piganeau G."/>
        </authorList>
    </citation>
    <scope>NUCLEOTIDE SEQUENCE [LARGE SCALE GENOMIC DNA]</scope>
    <source>
        <strain evidence="9">RCC 1115</strain>
    </source>
</reference>
<dbReference type="InterPro" id="IPR036034">
    <property type="entry name" value="PDZ_sf"/>
</dbReference>
<comment type="similarity">
    <text evidence="2">Belongs to the peptidase S41B family.</text>
</comment>
<evidence type="ECO:0000259" key="8">
    <source>
        <dbReference type="SMART" id="SM00245"/>
    </source>
</evidence>
<dbReference type="InterPro" id="IPR005151">
    <property type="entry name" value="Tail-specific_protease"/>
</dbReference>
<dbReference type="GO" id="GO:0005737">
    <property type="term" value="C:cytoplasm"/>
    <property type="evidence" value="ECO:0007669"/>
    <property type="project" value="UniProtKB-SubCell"/>
</dbReference>
<dbReference type="PANTHER" id="PTHR43253">
    <property type="entry name" value="TRICORN PROTEASE HOMOLOG 2-RELATED"/>
    <property type="match status" value="1"/>
</dbReference>
<dbReference type="eggNOG" id="ENOG502RZ06">
    <property type="taxonomic scope" value="Eukaryota"/>
</dbReference>
<dbReference type="InterPro" id="IPR012393">
    <property type="entry name" value="Tricorn_protease"/>
</dbReference>
<dbReference type="InterPro" id="IPR015943">
    <property type="entry name" value="WD40/YVTN_repeat-like_dom_sf"/>
</dbReference>
<dbReference type="InterPro" id="IPR029045">
    <property type="entry name" value="ClpP/crotonase-like_dom_sf"/>
</dbReference>
<evidence type="ECO:0000256" key="5">
    <source>
        <dbReference type="ARBA" id="ARBA00022801"/>
    </source>
</evidence>
<evidence type="ECO:0000256" key="2">
    <source>
        <dbReference type="ARBA" id="ARBA00008524"/>
    </source>
</evidence>
<keyword evidence="6" id="KW-0720">Serine protease</keyword>
<dbReference type="GO" id="GO:0006508">
    <property type="term" value="P:proteolysis"/>
    <property type="evidence" value="ECO:0007669"/>
    <property type="project" value="UniProtKB-KW"/>
</dbReference>
<dbReference type="InterPro" id="IPR028204">
    <property type="entry name" value="Tricorn_C1"/>
</dbReference>
<feature type="region of interest" description="Disordered" evidence="7">
    <location>
        <begin position="1"/>
        <end position="69"/>
    </location>
</feature>
<dbReference type="SUPFAM" id="SSF82171">
    <property type="entry name" value="DPP6 N-terminal domain-like"/>
    <property type="match status" value="1"/>
</dbReference>
<feature type="domain" description="Tail specific protease" evidence="8">
    <location>
        <begin position="1308"/>
        <end position="1509"/>
    </location>
</feature>
<feature type="compositionally biased region" description="Basic and acidic residues" evidence="7">
    <location>
        <begin position="31"/>
        <end position="41"/>
    </location>
</feature>
<dbReference type="SMART" id="SM00245">
    <property type="entry name" value="TSPc"/>
    <property type="match status" value="1"/>
</dbReference>
<feature type="region of interest" description="Disordered" evidence="7">
    <location>
        <begin position="203"/>
        <end position="234"/>
    </location>
</feature>
<protein>
    <submittedName>
        <fullName evidence="9">Tricorn protease</fullName>
    </submittedName>
</protein>
<dbReference type="Gene3D" id="3.90.226.10">
    <property type="entry name" value="2-enoyl-CoA Hydratase, Chain A, domain 1"/>
    <property type="match status" value="1"/>
</dbReference>
<dbReference type="PANTHER" id="PTHR43253:SF1">
    <property type="entry name" value="TRICORN PROTEASE HOMOLOG 2-RELATED"/>
    <property type="match status" value="1"/>
</dbReference>
<dbReference type="SUPFAM" id="SSF69304">
    <property type="entry name" value="Tricorn protease N-terminal domain"/>
    <property type="match status" value="1"/>
</dbReference>
<keyword evidence="3" id="KW-0963">Cytoplasm</keyword>
<proteinExistence type="inferred from homology"/>
<dbReference type="Gene3D" id="3.30.750.44">
    <property type="match status" value="1"/>
</dbReference>
<accession>A0A1Y5IDY9</accession>
<sequence length="1563" mass="170660">MEHPSCSGRAQSRGESGASSLSLGRASHHASVVDRARDAERAPLFPRRTGDDGDGGDVPAYERESARSSWPSATTLKGIAFAAMVFALGTVTGSATRRSRDAVKIENARLEAIRAIDEAIERDRATVRPALGLSQYERDVERARTATNRALRHAPQHPPDSGWESIGALGSNITRVNATHTHQQNATRSGPPANATHVRVENKQPVASAKPSEPEASQPAQSLDDAGDDLFSRTDNRPVIKGIVPELEKTRARLLDTNKEDENDMGFYRYPTVAKGMVGFVSETNIWIAPLKGGIASRLSSTYSREGVPKLSPDGVYVAFLGLTYDGYDVFVAPTKGGVVEQITFGGKAQDVASWPSKDELLVISSAFSSSMNAQLVRVNPSTRKASPLPFAKAVEGVKDGLGCYAFVPLRQTSETKRYEGGEQSRLWRWCKGDSEATQLTPESTWGLRGAWSPESSNDAELKDHLFFISDKTGVSNVWVMNVHSTASVQLTHECLFDIKEISIDGRELIYRRGGSLFMRQIMLSADNTIRLGNELQLKYELVSEFRKTMESEIENPYGSMSEFVLTNDGAFAAFVIRGQVFYSALVPFLGSRVEKVTTYKGAVRYKHIQFVSDASSDGQPKILALSDSTGEYEYVMLERQVEGGHWKETQITSGAKIKGAMEFSSISPDNTKLILADTNGNLKLINLTETAVNTNRYRTTEPKPVLARLAKRSIASNGPSAKTSGATKKPKFGRIPETVSVRHRQNSARRAGRFAMNKRANKHLRNIGVLRKEAMLRAAPNDPANSAISGLATVENLLGGFRPEGVYGLSWSPDGSWLAYAKDEENDFTSIHVLELSTGDSTRITTPSYNAHSPRFSPDGLYLYYFSDQQIVSSANSPYGARGAEPVFSETSRLMCVPLRLGMTCPFFIGDEITSEGTVFDAAFGKVLPTVISTQNIEQRAQAVPDLPDAEYLSFEIIADGSGMLLTVADQGHIVVAAYSMYKRQAVPLFADPASVIVSGDLQIITFITNEGVALVSSKSVLSGQVTPEQLLSGTEVWNLPESFTVIVNPREEWLQMYEEAMRNMRDAFYDPNLHGVDWRSVTDRYRPLVYKISSKGELRDILGQAFGELSALHVFVSVQSEDPVIPLGTPSSCLGADFTPVPEGLKIAYIHRSTGVLDAPHSSLSRSTETSFVNLIPGDIITKIDGVLVNSTSRPLSDLLRGKAGTQVLLEVIKIPRSADEERDEENLVKLQQMRMMQKMMGGVGLAQSQLGSAAQTNKPVTDLHVANLVRKHAAKLGASTLSAKAGDASQKPGILADAVKTPDSASPELIVITPLLLEQCDALEAADEVVRRREYVEKKTDGQVAYVYLEDMEQQGKGSSNSFDDFAAQFYPNVRKNGLIIDVRRNAGGNIDTWLLERLRRVAWMFDTERSGPGDTTMQYTFRGKVVVLIDEQTSSDAEMFALGIQQLKIGVVIGERTWGGAIGYSGHPELRLVDDSGFTIPSYGPYLHGDWAIEQKGVKPDIVVSNLPLATFNGKDAQLDTAIEKIKAMIAEAPDTSLPKPPTYPVRAFDSKKCAAPNA</sequence>
<dbReference type="Pfam" id="PF14684">
    <property type="entry name" value="Tricorn_C1"/>
    <property type="match status" value="1"/>
</dbReference>
<dbReference type="Gene3D" id="2.30.42.10">
    <property type="match status" value="1"/>
</dbReference>
<evidence type="ECO:0000256" key="1">
    <source>
        <dbReference type="ARBA" id="ARBA00004496"/>
    </source>
</evidence>
<comment type="subcellular location">
    <subcellularLocation>
        <location evidence="1">Cytoplasm</location>
    </subcellularLocation>
</comment>
<keyword evidence="4 9" id="KW-0645">Protease</keyword>
<dbReference type="EMBL" id="KZ155783">
    <property type="protein sequence ID" value="OUS46424.1"/>
    <property type="molecule type" value="Genomic_DNA"/>
</dbReference>
<dbReference type="Gene3D" id="2.130.10.10">
    <property type="entry name" value="YVTN repeat-like/Quinoprotein amine dehydrogenase"/>
    <property type="match status" value="1"/>
</dbReference>
<dbReference type="Pfam" id="PF03572">
    <property type="entry name" value="Peptidase_S41"/>
    <property type="match status" value="1"/>
</dbReference>
<dbReference type="CDD" id="cd07562">
    <property type="entry name" value="Peptidase_S41_TRI"/>
    <property type="match status" value="1"/>
</dbReference>
<evidence type="ECO:0000313" key="9">
    <source>
        <dbReference type="EMBL" id="OUS46424.1"/>
    </source>
</evidence>
<dbReference type="SUPFAM" id="SSF50156">
    <property type="entry name" value="PDZ domain-like"/>
    <property type="match status" value="1"/>
</dbReference>
<organism evidence="9">
    <name type="scientific">Ostreococcus tauri</name>
    <name type="common">Marine green alga</name>
    <dbReference type="NCBI Taxonomy" id="70448"/>
    <lineage>
        <taxon>Eukaryota</taxon>
        <taxon>Viridiplantae</taxon>
        <taxon>Chlorophyta</taxon>
        <taxon>Mamiellophyceae</taxon>
        <taxon>Mamiellales</taxon>
        <taxon>Bathycoccaceae</taxon>
        <taxon>Ostreococcus</taxon>
    </lineage>
</organism>
<keyword evidence="5" id="KW-0378">Hydrolase</keyword>
<name>A0A1Y5IDY9_OSTTA</name>
<evidence type="ECO:0000256" key="6">
    <source>
        <dbReference type="ARBA" id="ARBA00022825"/>
    </source>
</evidence>
<dbReference type="SUPFAM" id="SSF52096">
    <property type="entry name" value="ClpP/crotonase"/>
    <property type="match status" value="1"/>
</dbReference>
<dbReference type="Pfam" id="PF26549">
    <property type="entry name" value="Tricorn_N"/>
    <property type="match status" value="1"/>
</dbReference>
<dbReference type="Proteomes" id="UP000195557">
    <property type="component" value="Unassembled WGS sequence"/>
</dbReference>
<feature type="compositionally biased region" description="Low complexity" evidence="7">
    <location>
        <begin position="13"/>
        <end position="25"/>
    </location>
</feature>
<dbReference type="Pfam" id="PF26550">
    <property type="entry name" value="Tricorn_2nd"/>
    <property type="match status" value="1"/>
</dbReference>
<dbReference type="GO" id="GO:0008236">
    <property type="term" value="F:serine-type peptidase activity"/>
    <property type="evidence" value="ECO:0007669"/>
    <property type="project" value="UniProtKB-KW"/>
</dbReference>
<evidence type="ECO:0000256" key="4">
    <source>
        <dbReference type="ARBA" id="ARBA00022670"/>
    </source>
</evidence>
<dbReference type="Gene3D" id="2.120.10.60">
    <property type="entry name" value="Tricorn protease N-terminal domain"/>
    <property type="match status" value="1"/>
</dbReference>
<evidence type="ECO:0000256" key="7">
    <source>
        <dbReference type="SAM" id="MobiDB-lite"/>
    </source>
</evidence>
<evidence type="ECO:0000256" key="3">
    <source>
        <dbReference type="ARBA" id="ARBA00022490"/>
    </source>
</evidence>
<gene>
    <name evidence="9" type="ORF">BE221DRAFT_191893</name>
</gene>